<evidence type="ECO:0000256" key="2">
    <source>
        <dbReference type="ARBA" id="ARBA00005005"/>
    </source>
</evidence>
<dbReference type="SUPFAM" id="SSF52096">
    <property type="entry name" value="ClpP/crotonase"/>
    <property type="match status" value="1"/>
</dbReference>
<proteinExistence type="inferred from homology"/>
<dbReference type="InterPro" id="IPR045002">
    <property type="entry name" value="Ech1-like"/>
</dbReference>
<dbReference type="FunFam" id="1.10.12.10:FF:000004">
    <property type="entry name" value="Delta3,5-delta2,4-dienoyl-CoA isomerase"/>
    <property type="match status" value="1"/>
</dbReference>
<dbReference type="PANTHER" id="PTHR43149:SF1">
    <property type="entry name" value="DELTA(3,5)-DELTA(2,4)-DIENOYL-COA ISOMERASE, MITOCHONDRIAL"/>
    <property type="match status" value="1"/>
</dbReference>
<dbReference type="GO" id="GO:0016853">
    <property type="term" value="F:isomerase activity"/>
    <property type="evidence" value="ECO:0007669"/>
    <property type="project" value="UniProtKB-KW"/>
</dbReference>
<organism evidence="10 11">
    <name type="scientific">Crenobacter intestini</name>
    <dbReference type="NCBI Taxonomy" id="2563443"/>
    <lineage>
        <taxon>Bacteria</taxon>
        <taxon>Pseudomonadati</taxon>
        <taxon>Pseudomonadota</taxon>
        <taxon>Betaproteobacteria</taxon>
        <taxon>Neisseriales</taxon>
        <taxon>Neisseriaceae</taxon>
        <taxon>Crenobacter</taxon>
    </lineage>
</organism>
<keyword evidence="11" id="KW-1185">Reference proteome</keyword>
<comment type="subcellular location">
    <subcellularLocation>
        <location evidence="1">Peroxisome</location>
    </subcellularLocation>
</comment>
<dbReference type="UniPathway" id="UPA00659"/>
<dbReference type="Gene3D" id="1.10.12.10">
    <property type="entry name" value="Lyase 2-enoyl-coa Hydratase, Chain A, domain 2"/>
    <property type="match status" value="1"/>
</dbReference>
<dbReference type="InterPro" id="IPR001753">
    <property type="entry name" value="Enoyl-CoA_hydra/iso"/>
</dbReference>
<dbReference type="GO" id="GO:0005737">
    <property type="term" value="C:cytoplasm"/>
    <property type="evidence" value="ECO:0007669"/>
    <property type="project" value="UniProtKB-ARBA"/>
</dbReference>
<dbReference type="OrthoDB" id="9807606at2"/>
<dbReference type="PANTHER" id="PTHR43149">
    <property type="entry name" value="ENOYL-COA HYDRATASE"/>
    <property type="match status" value="1"/>
</dbReference>
<reference evidence="10 11" key="1">
    <citation type="submission" date="2019-04" db="EMBL/GenBank/DDBJ databases">
        <title>Crenobacter sp. nov.</title>
        <authorList>
            <person name="Shi S."/>
        </authorList>
    </citation>
    <scope>NUCLEOTIDE SEQUENCE [LARGE SCALE GENOMIC DNA]</scope>
    <source>
        <strain evidence="10 11">GY 70310</strain>
    </source>
</reference>
<dbReference type="InterPro" id="IPR029045">
    <property type="entry name" value="ClpP/crotonase-like_dom_sf"/>
</dbReference>
<evidence type="ECO:0000256" key="3">
    <source>
        <dbReference type="ARBA" id="ARBA00005254"/>
    </source>
</evidence>
<comment type="similarity">
    <text evidence="3 9">Belongs to the enoyl-CoA hydratase/isomerase family.</text>
</comment>
<evidence type="ECO:0000256" key="7">
    <source>
        <dbReference type="ARBA" id="ARBA00023140"/>
    </source>
</evidence>
<evidence type="ECO:0000313" key="10">
    <source>
        <dbReference type="EMBL" id="TIC86952.1"/>
    </source>
</evidence>
<dbReference type="FunFam" id="3.90.226.10:FF:000024">
    <property type="entry name" value="Delta3,5-delta2,4-dienoyl-CoA isomerase"/>
    <property type="match status" value="1"/>
</dbReference>
<accession>A0A4T0V5L2</accession>
<dbReference type="InterPro" id="IPR018376">
    <property type="entry name" value="Enoyl-CoA_hyd/isom_CS"/>
</dbReference>
<comment type="pathway">
    <text evidence="2">Lipid metabolism; fatty acid beta-oxidation.</text>
</comment>
<evidence type="ECO:0000256" key="5">
    <source>
        <dbReference type="ARBA" id="ARBA00022990"/>
    </source>
</evidence>
<keyword evidence="8" id="KW-0413">Isomerase</keyword>
<dbReference type="PROSITE" id="PS00166">
    <property type="entry name" value="ENOYL_COA_HYDRATASE"/>
    <property type="match status" value="1"/>
</dbReference>
<keyword evidence="5" id="KW-0007">Acetylation</keyword>
<gene>
    <name evidence="10" type="ORF">E5K04_00625</name>
</gene>
<comment type="caution">
    <text evidence="10">The sequence shown here is derived from an EMBL/GenBank/DDBJ whole genome shotgun (WGS) entry which is preliminary data.</text>
</comment>
<dbReference type="Pfam" id="PF00378">
    <property type="entry name" value="ECH_1"/>
    <property type="match status" value="1"/>
</dbReference>
<keyword evidence="4" id="KW-0276">Fatty acid metabolism</keyword>
<evidence type="ECO:0000256" key="8">
    <source>
        <dbReference type="ARBA" id="ARBA00023235"/>
    </source>
</evidence>
<dbReference type="NCBIfam" id="NF004794">
    <property type="entry name" value="PRK06142.1"/>
    <property type="match status" value="1"/>
</dbReference>
<keyword evidence="6" id="KW-0443">Lipid metabolism</keyword>
<sequence>MSETNKGCAEVPALETFRVELVGQVAHVRFARADKANALNETMWRELGEAFAWCDETPEVRAVVLSGEGRHFSSGIDLSMLIGVQQAVADKCDTRKREKLRKLILQLQDSVSSLEMCGKPVIAAIHGACVGGGLDIALAADFRYASRDAVFSVKEVDMGMVADVGTLQRLHHVVGQGVAREMALTGCDVDASQALSWGLINRVFDDAQSLIDAALSVAASIAAKSPVAVRGSKHVINYSRDHSVADGLQYIATWNAAMLMSEDIQQAMMASMSRQVPQFRD</sequence>
<dbReference type="RefSeq" id="WP_136550963.1">
    <property type="nucleotide sequence ID" value="NZ_STGJ01000001.1"/>
</dbReference>
<dbReference type="EMBL" id="STGJ01000001">
    <property type="protein sequence ID" value="TIC86952.1"/>
    <property type="molecule type" value="Genomic_DNA"/>
</dbReference>
<dbReference type="Gene3D" id="3.90.226.10">
    <property type="entry name" value="2-enoyl-CoA Hydratase, Chain A, domain 1"/>
    <property type="match status" value="1"/>
</dbReference>
<dbReference type="AlphaFoldDB" id="A0A4T0V5L2"/>
<dbReference type="Proteomes" id="UP000308891">
    <property type="component" value="Unassembled WGS sequence"/>
</dbReference>
<keyword evidence="7" id="KW-0576">Peroxisome</keyword>
<protein>
    <submittedName>
        <fullName evidence="10">Crotonase/enoyl-CoA hydratase family protein</fullName>
    </submittedName>
</protein>
<dbReference type="InterPro" id="IPR014748">
    <property type="entry name" value="Enoyl-CoA_hydra_C"/>
</dbReference>
<dbReference type="CDD" id="cd06558">
    <property type="entry name" value="crotonase-like"/>
    <property type="match status" value="1"/>
</dbReference>
<evidence type="ECO:0000256" key="9">
    <source>
        <dbReference type="RuleBase" id="RU003707"/>
    </source>
</evidence>
<dbReference type="GO" id="GO:0006635">
    <property type="term" value="P:fatty acid beta-oxidation"/>
    <property type="evidence" value="ECO:0007669"/>
    <property type="project" value="UniProtKB-UniPathway"/>
</dbReference>
<evidence type="ECO:0000256" key="4">
    <source>
        <dbReference type="ARBA" id="ARBA00022832"/>
    </source>
</evidence>
<name>A0A4T0V5L2_9NEIS</name>
<evidence type="ECO:0000256" key="1">
    <source>
        <dbReference type="ARBA" id="ARBA00004275"/>
    </source>
</evidence>
<evidence type="ECO:0000256" key="6">
    <source>
        <dbReference type="ARBA" id="ARBA00023098"/>
    </source>
</evidence>
<evidence type="ECO:0000313" key="11">
    <source>
        <dbReference type="Proteomes" id="UP000308891"/>
    </source>
</evidence>